<organism evidence="2 3">
    <name type="scientific">Mauremys mutica</name>
    <name type="common">yellowpond turtle</name>
    <dbReference type="NCBI Taxonomy" id="74926"/>
    <lineage>
        <taxon>Eukaryota</taxon>
        <taxon>Metazoa</taxon>
        <taxon>Chordata</taxon>
        <taxon>Craniata</taxon>
        <taxon>Vertebrata</taxon>
        <taxon>Euteleostomi</taxon>
        <taxon>Archelosauria</taxon>
        <taxon>Testudinata</taxon>
        <taxon>Testudines</taxon>
        <taxon>Cryptodira</taxon>
        <taxon>Durocryptodira</taxon>
        <taxon>Testudinoidea</taxon>
        <taxon>Geoemydidae</taxon>
        <taxon>Geoemydinae</taxon>
        <taxon>Mauremys</taxon>
    </lineage>
</organism>
<keyword evidence="1" id="KW-0812">Transmembrane</keyword>
<gene>
    <name evidence="2" type="ORF">KIL84_011898</name>
</gene>
<reference evidence="2" key="1">
    <citation type="submission" date="2021-09" db="EMBL/GenBank/DDBJ databases">
        <title>The genome of Mauremys mutica provides insights into the evolution of semi-aquatic lifestyle.</title>
        <authorList>
            <person name="Gong S."/>
            <person name="Gao Y."/>
        </authorList>
    </citation>
    <scope>NUCLEOTIDE SEQUENCE</scope>
    <source>
        <strain evidence="2">MM-2020</strain>
        <tissue evidence="2">Muscle</tissue>
    </source>
</reference>
<dbReference type="AlphaFoldDB" id="A0A9D3XEK4"/>
<accession>A0A9D3XEK4</accession>
<name>A0A9D3XEK4_9SAUR</name>
<sequence>MGRSFHSKVDMEKGRKCWLWEWGTKLTGIKADKSSTLEELMRILLASLTDRVLLPFAMWVSNCQSCASVLLQVQKWVPIRALFSTCLARLMCMFWMQILLQLFKHLSLHSVMYSAWYDT</sequence>
<evidence type="ECO:0000313" key="2">
    <source>
        <dbReference type="EMBL" id="KAH1178196.1"/>
    </source>
</evidence>
<keyword evidence="3" id="KW-1185">Reference proteome</keyword>
<comment type="caution">
    <text evidence="2">The sequence shown here is derived from an EMBL/GenBank/DDBJ whole genome shotgun (WGS) entry which is preliminary data.</text>
</comment>
<evidence type="ECO:0000256" key="1">
    <source>
        <dbReference type="SAM" id="Phobius"/>
    </source>
</evidence>
<dbReference type="Proteomes" id="UP000827986">
    <property type="component" value="Unassembled WGS sequence"/>
</dbReference>
<keyword evidence="1" id="KW-0472">Membrane</keyword>
<protein>
    <submittedName>
        <fullName evidence="2">Uncharacterized protein</fullName>
    </submittedName>
</protein>
<evidence type="ECO:0000313" key="3">
    <source>
        <dbReference type="Proteomes" id="UP000827986"/>
    </source>
</evidence>
<proteinExistence type="predicted"/>
<dbReference type="EMBL" id="JAHDVG010000474">
    <property type="protein sequence ID" value="KAH1178196.1"/>
    <property type="molecule type" value="Genomic_DNA"/>
</dbReference>
<feature type="transmembrane region" description="Helical" evidence="1">
    <location>
        <begin position="81"/>
        <end position="103"/>
    </location>
</feature>
<keyword evidence="1" id="KW-1133">Transmembrane helix</keyword>